<name>A0A9P0BPS0_CHRIL</name>
<evidence type="ECO:0000256" key="1">
    <source>
        <dbReference type="SAM" id="SignalP"/>
    </source>
</evidence>
<accession>A0A9P0BPS0</accession>
<feature type="chain" id="PRO_5040300213" evidence="1">
    <location>
        <begin position="17"/>
        <end position="69"/>
    </location>
</feature>
<dbReference type="AlphaFoldDB" id="A0A9P0BPS0"/>
<dbReference type="Pfam" id="PF22861">
    <property type="entry name" value="GEO12453p1-like"/>
    <property type="match status" value="1"/>
</dbReference>
<gene>
    <name evidence="2" type="ORF">CINC_LOCUS3607</name>
</gene>
<evidence type="ECO:0000313" key="3">
    <source>
        <dbReference type="Proteomes" id="UP001154114"/>
    </source>
</evidence>
<feature type="signal peptide" evidence="1">
    <location>
        <begin position="1"/>
        <end position="16"/>
    </location>
</feature>
<dbReference type="Proteomes" id="UP001154114">
    <property type="component" value="Chromosome 15"/>
</dbReference>
<proteinExistence type="predicted"/>
<dbReference type="EMBL" id="LR824018">
    <property type="protein sequence ID" value="CAH0587144.1"/>
    <property type="molecule type" value="Genomic_DNA"/>
</dbReference>
<organism evidence="2 3">
    <name type="scientific">Chrysodeixis includens</name>
    <name type="common">Soybean looper</name>
    <name type="synonym">Pseudoplusia includens</name>
    <dbReference type="NCBI Taxonomy" id="689277"/>
    <lineage>
        <taxon>Eukaryota</taxon>
        <taxon>Metazoa</taxon>
        <taxon>Ecdysozoa</taxon>
        <taxon>Arthropoda</taxon>
        <taxon>Hexapoda</taxon>
        <taxon>Insecta</taxon>
        <taxon>Pterygota</taxon>
        <taxon>Neoptera</taxon>
        <taxon>Endopterygota</taxon>
        <taxon>Lepidoptera</taxon>
        <taxon>Glossata</taxon>
        <taxon>Ditrysia</taxon>
        <taxon>Noctuoidea</taxon>
        <taxon>Noctuidae</taxon>
        <taxon>Plusiinae</taxon>
        <taxon>Chrysodeixis</taxon>
    </lineage>
</organism>
<protein>
    <submittedName>
        <fullName evidence="2">Uncharacterized protein</fullName>
    </submittedName>
</protein>
<evidence type="ECO:0000313" key="2">
    <source>
        <dbReference type="EMBL" id="CAH0587144.1"/>
    </source>
</evidence>
<dbReference type="InterPro" id="IPR054721">
    <property type="entry name" value="GEO12453p1-like"/>
</dbReference>
<reference evidence="2" key="1">
    <citation type="submission" date="2021-12" db="EMBL/GenBank/DDBJ databases">
        <authorList>
            <person name="King R."/>
        </authorList>
    </citation>
    <scope>NUCLEOTIDE SEQUENCE</scope>
</reference>
<keyword evidence="1" id="KW-0732">Signal</keyword>
<keyword evidence="3" id="KW-1185">Reference proteome</keyword>
<sequence length="69" mass="8006">MFKFVLFTALLAFAFAKPLVVEYPVSYSAGLAYSSPVAYSYSTYGFDYDYPYAAYTYAAPYSYYEYLRR</sequence>